<dbReference type="Proteomes" id="UP001596547">
    <property type="component" value="Unassembled WGS sequence"/>
</dbReference>
<gene>
    <name evidence="1" type="ORF">ACFQPE_11515</name>
</gene>
<evidence type="ECO:0000313" key="2">
    <source>
        <dbReference type="Proteomes" id="UP001596547"/>
    </source>
</evidence>
<comment type="caution">
    <text evidence="1">The sequence shown here is derived from an EMBL/GenBank/DDBJ whole genome shotgun (WGS) entry which is preliminary data.</text>
</comment>
<dbReference type="EMBL" id="JBHTBF010000002">
    <property type="protein sequence ID" value="MFC7317410.1"/>
    <property type="molecule type" value="Genomic_DNA"/>
</dbReference>
<accession>A0ABD6AAG9</accession>
<reference evidence="1 2" key="1">
    <citation type="journal article" date="2019" name="Int. J. Syst. Evol. Microbiol.">
        <title>The Global Catalogue of Microorganisms (GCM) 10K type strain sequencing project: providing services to taxonomists for standard genome sequencing and annotation.</title>
        <authorList>
            <consortium name="The Broad Institute Genomics Platform"/>
            <consortium name="The Broad Institute Genome Sequencing Center for Infectious Disease"/>
            <person name="Wu L."/>
            <person name="Ma J."/>
        </authorList>
    </citation>
    <scope>NUCLEOTIDE SEQUENCE [LARGE SCALE GENOMIC DNA]</scope>
    <source>
        <strain evidence="1 2">PSR21</strain>
    </source>
</reference>
<protein>
    <submittedName>
        <fullName evidence="1">Uncharacterized protein</fullName>
    </submittedName>
</protein>
<sequence>MTGHERGEVVWYPALFADYDRPFLLVSTDTHPFHEEEHVGLASRSTDTCDERRRAVVDSE</sequence>
<name>A0ABD6AAG9_9EURY</name>
<dbReference type="GeneID" id="79315920"/>
<dbReference type="AlphaFoldDB" id="A0ABD6AAG9"/>
<evidence type="ECO:0000313" key="1">
    <source>
        <dbReference type="EMBL" id="MFC7317410.1"/>
    </source>
</evidence>
<organism evidence="1 2">
    <name type="scientific">Halomarina halobia</name>
    <dbReference type="NCBI Taxonomy" id="3033386"/>
    <lineage>
        <taxon>Archaea</taxon>
        <taxon>Methanobacteriati</taxon>
        <taxon>Methanobacteriota</taxon>
        <taxon>Stenosarchaea group</taxon>
        <taxon>Halobacteria</taxon>
        <taxon>Halobacteriales</taxon>
        <taxon>Natronomonadaceae</taxon>
        <taxon>Halomarina</taxon>
    </lineage>
</organism>
<proteinExistence type="predicted"/>
<dbReference type="RefSeq" id="WP_276303342.1">
    <property type="nucleotide sequence ID" value="NZ_CP119992.1"/>
</dbReference>
<keyword evidence="2" id="KW-1185">Reference proteome</keyword>